<name>A0ABS7FNC5_9ACTN</name>
<keyword evidence="2" id="KW-0732">Signal</keyword>
<reference evidence="3 4" key="1">
    <citation type="submission" date="2021-07" db="EMBL/GenBank/DDBJ databases">
        <title>Actinomadura sp. PM05-2 isolated from lichen.</title>
        <authorList>
            <person name="Somphong A."/>
            <person name="Phongsopitanun W."/>
            <person name="Tanasupawat S."/>
            <person name="Peongsungnone V."/>
        </authorList>
    </citation>
    <scope>NUCLEOTIDE SEQUENCE [LARGE SCALE GENOMIC DNA]</scope>
    <source>
        <strain evidence="3 4">PM05-2</strain>
    </source>
</reference>
<feature type="chain" id="PRO_5046818734" evidence="2">
    <location>
        <begin position="32"/>
        <end position="56"/>
    </location>
</feature>
<dbReference type="Proteomes" id="UP000774570">
    <property type="component" value="Unassembled WGS sequence"/>
</dbReference>
<protein>
    <submittedName>
        <fullName evidence="3">Uncharacterized protein</fullName>
    </submittedName>
</protein>
<evidence type="ECO:0000256" key="1">
    <source>
        <dbReference type="SAM" id="MobiDB-lite"/>
    </source>
</evidence>
<gene>
    <name evidence="3" type="ORF">K1Y72_01660</name>
</gene>
<evidence type="ECO:0000256" key="2">
    <source>
        <dbReference type="SAM" id="SignalP"/>
    </source>
</evidence>
<dbReference type="EMBL" id="JAIBOA010000001">
    <property type="protein sequence ID" value="MBW8481058.1"/>
    <property type="molecule type" value="Genomic_DNA"/>
</dbReference>
<evidence type="ECO:0000313" key="3">
    <source>
        <dbReference type="EMBL" id="MBW8481058.1"/>
    </source>
</evidence>
<feature type="compositionally biased region" description="Pro residues" evidence="1">
    <location>
        <begin position="42"/>
        <end position="56"/>
    </location>
</feature>
<dbReference type="RefSeq" id="WP_220162482.1">
    <property type="nucleotide sequence ID" value="NZ_JAIBOA010000001.1"/>
</dbReference>
<dbReference type="PROSITE" id="PS51318">
    <property type="entry name" value="TAT"/>
    <property type="match status" value="1"/>
</dbReference>
<comment type="caution">
    <text evidence="3">The sequence shown here is derived from an EMBL/GenBank/DDBJ whole genome shotgun (WGS) entry which is preliminary data.</text>
</comment>
<proteinExistence type="predicted"/>
<sequence length="56" mass="5310">MSTTLSRRTTFAASAAALAFGTVLGAPAAHAAPAAPTAPVAPVNPGPPEPGDCPKG</sequence>
<dbReference type="InterPro" id="IPR006311">
    <property type="entry name" value="TAT_signal"/>
</dbReference>
<feature type="compositionally biased region" description="Low complexity" evidence="1">
    <location>
        <begin position="28"/>
        <end position="41"/>
    </location>
</feature>
<keyword evidence="4" id="KW-1185">Reference proteome</keyword>
<evidence type="ECO:0000313" key="4">
    <source>
        <dbReference type="Proteomes" id="UP000774570"/>
    </source>
</evidence>
<organism evidence="3 4">
    <name type="scientific">Actinomadura parmotrematis</name>
    <dbReference type="NCBI Taxonomy" id="2864039"/>
    <lineage>
        <taxon>Bacteria</taxon>
        <taxon>Bacillati</taxon>
        <taxon>Actinomycetota</taxon>
        <taxon>Actinomycetes</taxon>
        <taxon>Streptosporangiales</taxon>
        <taxon>Thermomonosporaceae</taxon>
        <taxon>Actinomadura</taxon>
    </lineage>
</organism>
<feature type="signal peptide" evidence="2">
    <location>
        <begin position="1"/>
        <end position="31"/>
    </location>
</feature>
<accession>A0ABS7FNC5</accession>
<feature type="region of interest" description="Disordered" evidence="1">
    <location>
        <begin position="28"/>
        <end position="56"/>
    </location>
</feature>